<dbReference type="EMBL" id="CYKH01001188">
    <property type="protein sequence ID" value="CUG85728.1"/>
    <property type="molecule type" value="Genomic_DNA"/>
</dbReference>
<evidence type="ECO:0000313" key="2">
    <source>
        <dbReference type="Proteomes" id="UP000051952"/>
    </source>
</evidence>
<dbReference type="AlphaFoldDB" id="A0A0S4J729"/>
<name>A0A0S4J729_BODSA</name>
<protein>
    <submittedName>
        <fullName evidence="1">GPI-anchored surface protein, putative</fullName>
    </submittedName>
</protein>
<proteinExistence type="predicted"/>
<reference evidence="2" key="1">
    <citation type="submission" date="2015-09" db="EMBL/GenBank/DDBJ databases">
        <authorList>
            <consortium name="Pathogen Informatics"/>
        </authorList>
    </citation>
    <scope>NUCLEOTIDE SEQUENCE [LARGE SCALE GENOMIC DNA]</scope>
    <source>
        <strain evidence="2">Lake Konstanz</strain>
    </source>
</reference>
<sequence>MHHHSTTIIRHAAAAISAPASPLAASQAYFPSSAAAAARVRNESSCLPSSLLLSPTTTSNNVVLSSFTDGATALKTTMTSSASTTAAATTTSTPLGGGSQQFSTHLLTLRPSKILFLHFVHPLRGRLWEFLLPTQVLPVFCVGTSLLKGVTCSDSLCLNWLNCSQLPLLFCFSTSRFLLLYSFVRLLCVRCVVVFECPSPPYSISRLQLVFGGSSANRRSLARVFAFIASFFVKNIYATQPLVPRSMQQSISGVHFFSFFFLHLYYGLSFEVSC</sequence>
<keyword evidence="2" id="KW-1185">Reference proteome</keyword>
<accession>A0A0S4J729</accession>
<organism evidence="1 2">
    <name type="scientific">Bodo saltans</name>
    <name type="common">Flagellated protozoan</name>
    <dbReference type="NCBI Taxonomy" id="75058"/>
    <lineage>
        <taxon>Eukaryota</taxon>
        <taxon>Discoba</taxon>
        <taxon>Euglenozoa</taxon>
        <taxon>Kinetoplastea</taxon>
        <taxon>Metakinetoplastina</taxon>
        <taxon>Eubodonida</taxon>
        <taxon>Bodonidae</taxon>
        <taxon>Bodo</taxon>
    </lineage>
</organism>
<dbReference type="VEuPathDB" id="TriTrypDB:BSAL_90570"/>
<evidence type="ECO:0000313" key="1">
    <source>
        <dbReference type="EMBL" id="CUG85728.1"/>
    </source>
</evidence>
<dbReference type="Proteomes" id="UP000051952">
    <property type="component" value="Unassembled WGS sequence"/>
</dbReference>
<gene>
    <name evidence="1" type="ORF">BSAL_90570</name>
</gene>